<dbReference type="eggNOG" id="COG2253">
    <property type="taxonomic scope" value="Bacteria"/>
</dbReference>
<dbReference type="InterPro" id="IPR014942">
    <property type="entry name" value="AbiEii"/>
</dbReference>
<name>T0IYW3_9SPHN</name>
<reference evidence="1 2" key="1">
    <citation type="journal article" date="2013" name="Genome Announc.">
        <title>Draft Genome Sequence of Sphingobium lactosutens Strain DS20T, Isolated from a Hexachlorocyclohexane Dumpsite.</title>
        <authorList>
            <person name="Kumar R."/>
            <person name="Dwivedi V."/>
            <person name="Negi V."/>
            <person name="Khurana J.P."/>
            <person name="Lal R."/>
        </authorList>
    </citation>
    <scope>NUCLEOTIDE SEQUENCE [LARGE SCALE GENOMIC DNA]</scope>
    <source>
        <strain evidence="1 2">DS20</strain>
    </source>
</reference>
<comment type="caution">
    <text evidence="1">The sequence shown here is derived from an EMBL/GenBank/DDBJ whole genome shotgun (WGS) entry which is preliminary data.</text>
</comment>
<evidence type="ECO:0008006" key="3">
    <source>
        <dbReference type="Google" id="ProtNLM"/>
    </source>
</evidence>
<dbReference type="AlphaFoldDB" id="T0IYW3"/>
<sequence>MTPKPPLKNVGASVRARLTRRASERKENVQLALTRFAIERLLYRLSLSPHRDQFVLKGAMLFSLWTPTPYRATGDLDLLGYGDAAPERIAAVFREICGIDVEDDGVVFKPDTLRAEPARAEDEYSGVRITMTAEIAGARLPIQIDIGFGDAVIPAVQDIDYPSLLDMPAPRLQAYPPETVVAEKFQALVALGMLNSRMKDFFDLWAISETFSFNGPVLAQAIAATFDRRRTDIPTDTPIALTPAFAEDAAKQAQWQGFLRRTAIAMAPGPFAELQARVAAFVLPPAHALVAGKTFDGKWSAGGPWK</sequence>
<dbReference type="PATRIC" id="fig|1331060.3.peg.2220"/>
<dbReference type="EMBL" id="ATDP01000089">
    <property type="protein sequence ID" value="EQB14824.1"/>
    <property type="molecule type" value="Genomic_DNA"/>
</dbReference>
<dbReference type="Proteomes" id="UP000015531">
    <property type="component" value="Unassembled WGS sequence"/>
</dbReference>
<accession>T0IYW3</accession>
<evidence type="ECO:0000313" key="1">
    <source>
        <dbReference type="EMBL" id="EQB14824.1"/>
    </source>
</evidence>
<evidence type="ECO:0000313" key="2">
    <source>
        <dbReference type="Proteomes" id="UP000015531"/>
    </source>
</evidence>
<keyword evidence="2" id="KW-1185">Reference proteome</keyword>
<protein>
    <recommendedName>
        <fullName evidence="3">Nucleotidyl transferase AbiEii/AbiGii toxin family protein</fullName>
    </recommendedName>
</protein>
<proteinExistence type="predicted"/>
<gene>
    <name evidence="1" type="ORF">RLDS_11690</name>
</gene>
<dbReference type="RefSeq" id="WP_021226026.1">
    <property type="nucleotide sequence ID" value="NZ_ATDP01000089.1"/>
</dbReference>
<organism evidence="1 2">
    <name type="scientific">Sphingobium lactosutens DS20</name>
    <dbReference type="NCBI Taxonomy" id="1331060"/>
    <lineage>
        <taxon>Bacteria</taxon>
        <taxon>Pseudomonadati</taxon>
        <taxon>Pseudomonadota</taxon>
        <taxon>Alphaproteobacteria</taxon>
        <taxon>Sphingomonadales</taxon>
        <taxon>Sphingomonadaceae</taxon>
        <taxon>Sphingobium</taxon>
    </lineage>
</organism>
<dbReference type="OrthoDB" id="9808443at2"/>
<dbReference type="Pfam" id="PF08843">
    <property type="entry name" value="AbiEii"/>
    <property type="match status" value="1"/>
</dbReference>